<evidence type="ECO:0000256" key="4">
    <source>
        <dbReference type="ARBA" id="ARBA00023125"/>
    </source>
</evidence>
<keyword evidence="3" id="KW-0731">Sigma factor</keyword>
<proteinExistence type="inferred from homology"/>
<dbReference type="SUPFAM" id="SSF88659">
    <property type="entry name" value="Sigma3 and sigma4 domains of RNA polymerase sigma factors"/>
    <property type="match status" value="1"/>
</dbReference>
<keyword evidence="5" id="KW-0804">Transcription</keyword>
<dbReference type="PANTHER" id="PTHR43133:SF8">
    <property type="entry name" value="RNA POLYMERASE SIGMA FACTOR HI_1459-RELATED"/>
    <property type="match status" value="1"/>
</dbReference>
<evidence type="ECO:0000313" key="9">
    <source>
        <dbReference type="Proteomes" id="UP001580928"/>
    </source>
</evidence>
<evidence type="ECO:0000256" key="2">
    <source>
        <dbReference type="ARBA" id="ARBA00023015"/>
    </source>
</evidence>
<keyword evidence="4" id="KW-0238">DNA-binding</keyword>
<evidence type="ECO:0000259" key="6">
    <source>
        <dbReference type="Pfam" id="PF04542"/>
    </source>
</evidence>
<accession>A0ABV5CA25</accession>
<dbReference type="Pfam" id="PF04542">
    <property type="entry name" value="Sigma70_r2"/>
    <property type="match status" value="1"/>
</dbReference>
<dbReference type="InterPro" id="IPR014284">
    <property type="entry name" value="RNA_pol_sigma-70_dom"/>
</dbReference>
<comment type="similarity">
    <text evidence="1">Belongs to the sigma-70 factor family. ECF subfamily.</text>
</comment>
<keyword evidence="2" id="KW-0805">Transcription regulation</keyword>
<dbReference type="InterPro" id="IPR013324">
    <property type="entry name" value="RNA_pol_sigma_r3/r4-like"/>
</dbReference>
<dbReference type="Pfam" id="PF08281">
    <property type="entry name" value="Sigma70_r4_2"/>
    <property type="match status" value="1"/>
</dbReference>
<dbReference type="Gene3D" id="1.10.10.10">
    <property type="entry name" value="Winged helix-like DNA-binding domain superfamily/Winged helix DNA-binding domain"/>
    <property type="match status" value="1"/>
</dbReference>
<dbReference type="Proteomes" id="UP001580928">
    <property type="component" value="Unassembled WGS sequence"/>
</dbReference>
<dbReference type="SUPFAM" id="SSF88946">
    <property type="entry name" value="Sigma2 domain of RNA polymerase sigma factors"/>
    <property type="match status" value="1"/>
</dbReference>
<dbReference type="PANTHER" id="PTHR43133">
    <property type="entry name" value="RNA POLYMERASE ECF-TYPE SIGMA FACTO"/>
    <property type="match status" value="1"/>
</dbReference>
<protein>
    <submittedName>
        <fullName evidence="8">RNA polymerase sigma factor</fullName>
    </submittedName>
</protein>
<evidence type="ECO:0000313" key="8">
    <source>
        <dbReference type="EMBL" id="MFB5944397.1"/>
    </source>
</evidence>
<dbReference type="InterPro" id="IPR007627">
    <property type="entry name" value="RNA_pol_sigma70_r2"/>
</dbReference>
<dbReference type="InterPro" id="IPR036388">
    <property type="entry name" value="WH-like_DNA-bd_sf"/>
</dbReference>
<organism evidence="8 9">
    <name type="scientific">Albibacterium profundi</name>
    <dbReference type="NCBI Taxonomy" id="3134906"/>
    <lineage>
        <taxon>Bacteria</taxon>
        <taxon>Pseudomonadati</taxon>
        <taxon>Bacteroidota</taxon>
        <taxon>Sphingobacteriia</taxon>
        <taxon>Sphingobacteriales</taxon>
        <taxon>Sphingobacteriaceae</taxon>
        <taxon>Albibacterium</taxon>
    </lineage>
</organism>
<evidence type="ECO:0000256" key="1">
    <source>
        <dbReference type="ARBA" id="ARBA00010641"/>
    </source>
</evidence>
<dbReference type="InterPro" id="IPR013249">
    <property type="entry name" value="RNA_pol_sigma70_r4_t2"/>
</dbReference>
<evidence type="ECO:0000256" key="3">
    <source>
        <dbReference type="ARBA" id="ARBA00023082"/>
    </source>
</evidence>
<feature type="domain" description="RNA polymerase sigma-70 region 2" evidence="6">
    <location>
        <begin position="44"/>
        <end position="117"/>
    </location>
</feature>
<dbReference type="Gene3D" id="1.10.1740.10">
    <property type="match status" value="1"/>
</dbReference>
<name>A0ABV5CA25_9SPHI</name>
<dbReference type="CDD" id="cd06171">
    <property type="entry name" value="Sigma70_r4"/>
    <property type="match status" value="1"/>
</dbReference>
<evidence type="ECO:0000259" key="7">
    <source>
        <dbReference type="Pfam" id="PF08281"/>
    </source>
</evidence>
<comment type="caution">
    <text evidence="8">The sequence shown here is derived from an EMBL/GenBank/DDBJ whole genome shotgun (WGS) entry which is preliminary data.</text>
</comment>
<dbReference type="NCBIfam" id="TIGR02937">
    <property type="entry name" value="sigma70-ECF"/>
    <property type="match status" value="1"/>
</dbReference>
<keyword evidence="9" id="KW-1185">Reference proteome</keyword>
<dbReference type="EMBL" id="JBBVGT010000001">
    <property type="protein sequence ID" value="MFB5944397.1"/>
    <property type="molecule type" value="Genomic_DNA"/>
</dbReference>
<reference evidence="8 9" key="1">
    <citation type="submission" date="2024-04" db="EMBL/GenBank/DDBJ databases">
        <title>Albibacterium profundi sp. nov., isolated from sediment of the Challenger Deep of Mariana Trench.</title>
        <authorList>
            <person name="Wang Y."/>
        </authorList>
    </citation>
    <scope>NUCLEOTIDE SEQUENCE [LARGE SCALE GENOMIC DNA]</scope>
    <source>
        <strain evidence="8 9">RHL897</strain>
    </source>
</reference>
<feature type="domain" description="RNA polymerase sigma factor 70 region 4 type 2" evidence="7">
    <location>
        <begin position="145"/>
        <end position="196"/>
    </location>
</feature>
<sequence>MNGIPITLVNQSIGSSRSQQTPNLQWAVHACAVQNDEFAKEFIYKKMYGYVTVVVSRYIKSIHDTEELVNETFIKAFKAIHKFSYSEENEEKMENFFYGWIGRIAANLSIDHLRSKKQFHSQDDSAETELMLVPVSPSSDLEVEDIMKLLNKIPDIQRVIFNLYELEGYSHEEIAKKLNIPESTSRTYLTRGKQKLRILYKQLMFNDKRK</sequence>
<dbReference type="InterPro" id="IPR013325">
    <property type="entry name" value="RNA_pol_sigma_r2"/>
</dbReference>
<dbReference type="InterPro" id="IPR039425">
    <property type="entry name" value="RNA_pol_sigma-70-like"/>
</dbReference>
<gene>
    <name evidence="8" type="ORF">WKR92_00985</name>
</gene>
<evidence type="ECO:0000256" key="5">
    <source>
        <dbReference type="ARBA" id="ARBA00023163"/>
    </source>
</evidence>
<dbReference type="RefSeq" id="WP_375555979.1">
    <property type="nucleotide sequence ID" value="NZ_JBBVGT010000001.1"/>
</dbReference>